<protein>
    <submittedName>
        <fullName evidence="2">Uncharacterized protein</fullName>
    </submittedName>
</protein>
<proteinExistence type="predicted"/>
<dbReference type="AlphaFoldDB" id="A0AAV5AMZ5"/>
<organism evidence="2 3">
    <name type="scientific">Clathrus columnatus</name>
    <dbReference type="NCBI Taxonomy" id="1419009"/>
    <lineage>
        <taxon>Eukaryota</taxon>
        <taxon>Fungi</taxon>
        <taxon>Dikarya</taxon>
        <taxon>Basidiomycota</taxon>
        <taxon>Agaricomycotina</taxon>
        <taxon>Agaricomycetes</taxon>
        <taxon>Phallomycetidae</taxon>
        <taxon>Phallales</taxon>
        <taxon>Clathraceae</taxon>
        <taxon>Clathrus</taxon>
    </lineage>
</organism>
<evidence type="ECO:0000313" key="3">
    <source>
        <dbReference type="Proteomes" id="UP001050691"/>
    </source>
</evidence>
<keyword evidence="3" id="KW-1185">Reference proteome</keyword>
<dbReference type="Proteomes" id="UP001050691">
    <property type="component" value="Unassembled WGS sequence"/>
</dbReference>
<name>A0AAV5AMZ5_9AGAM</name>
<evidence type="ECO:0000313" key="2">
    <source>
        <dbReference type="EMBL" id="GJJ16021.1"/>
    </source>
</evidence>
<gene>
    <name evidence="2" type="ORF">Clacol_010300</name>
</gene>
<comment type="caution">
    <text evidence="2">The sequence shown here is derived from an EMBL/GenBank/DDBJ whole genome shotgun (WGS) entry which is preliminary data.</text>
</comment>
<feature type="compositionally biased region" description="Low complexity" evidence="1">
    <location>
        <begin position="444"/>
        <end position="463"/>
    </location>
</feature>
<evidence type="ECO:0000256" key="1">
    <source>
        <dbReference type="SAM" id="MobiDB-lite"/>
    </source>
</evidence>
<sequence length="1056" mass="117870">MCLGENSANHAVHYVNAQLTALWENSVECTEHAGKNLKPLDRIRYDFALREFHVGSTQRSKTTGEPELMFSAIFDRPRIEFICNHEAVLYLKIKEGHFNRDFAKSNDPTFTPTRSRNVQVKDLELAFRLDFSLNTIKGTTAHIGNGAHLIQLLVLNVASGTLASKVDITDAKNALSFYLKGYLDFLRQAGHHVYFSLPDFDDDGHQVQVEFSLLPHFIRNIEHEITEIFGVSLDSINETLSARWLKNIMEAEDEDVSTHNKESICLAEYRSTWTTIGDRKDIQFWIKFGAPKVKILCKKEAILSFTVEELLVFDGNDFTVAPKHTYKNWEIATVVHLIKKVEGSITRVEIDLKSLRVCEPLCIFTEFDLNISWAATLKATIFEFFQIHYTTILEKVSVHIVWSHDDKPSGHGLPGWPFGLPDIPRLPHLGFGLPGIPALPGLPGLPTIPGTPGPSTSKPRGPTIPGVPQPPASVPDTPAPIEVGGDIILKETNSGEYDFLQVISVTGIVEHFKNLWQSYKTNTEAYAQCLVKWSYEEEFKASFGAINIKFLSGEKAMVWIHLEDCWLKSLKGDKHAEFMDWSIAFEVSLKVLEHEKVVKKSSSWFERFKESIAWKLHGHQESRTLHHLGLDFSTAKFIYDKSKFEGLQLGSRTAVGFIRAAVHYLTKYYFTDLTNHGHHILYSTPVWKSGSKPPSGALTSLSFQVYSKYTYTRETVDFSNAVLILLGMTNFRKHPKGHLEYSSEWVIGSEGVVSAGTVCLSRQVFFEDRLLKSLASVNGTSTIVPNFCPSSNDASAAIFTGSGAGESEWGLALATWAQRTCVRRKAGKCDWKVNTNKEESDYKWEYVDKWTYEHENSLEAGKNGATSLEAPWSSNLSFKSLPGGSGMSIEVTGDSNPNFKTISTDVPLDQLFDVKALHSLPRVELGSLASELRQSFGGVWEHCFLGSGALSLCNPIFNKNGDILFELRPYTPLTQTQIVTRPSVARSDTSKSKKTSFLRRVGQVIGDVLDDGKLNQSNKPNGTINSEKDIVLTSKVESTVKTEVGNASPAPVPQTI</sequence>
<dbReference type="EMBL" id="BPWL01000012">
    <property type="protein sequence ID" value="GJJ16021.1"/>
    <property type="molecule type" value="Genomic_DNA"/>
</dbReference>
<accession>A0AAV5AMZ5</accession>
<feature type="region of interest" description="Disordered" evidence="1">
    <location>
        <begin position="444"/>
        <end position="476"/>
    </location>
</feature>
<reference evidence="2" key="1">
    <citation type="submission" date="2021-10" db="EMBL/GenBank/DDBJ databases">
        <title>De novo Genome Assembly of Clathrus columnatus (Basidiomycota, Fungi) Using Illumina and Nanopore Sequence Data.</title>
        <authorList>
            <person name="Ogiso-Tanaka E."/>
            <person name="Itagaki H."/>
            <person name="Hosoya T."/>
            <person name="Hosaka K."/>
        </authorList>
    </citation>
    <scope>NUCLEOTIDE SEQUENCE</scope>
    <source>
        <strain evidence="2">MO-923</strain>
    </source>
</reference>